<evidence type="ECO:0000256" key="1">
    <source>
        <dbReference type="ARBA" id="ARBA00022490"/>
    </source>
</evidence>
<comment type="function">
    <text evidence="10 11">Involved in cell wall formation. Catalyzes the final step in the synthesis of UDP-N-acetylmuramoyl-pentapeptide, the precursor of murein.</text>
</comment>
<dbReference type="GO" id="GO:0005737">
    <property type="term" value="C:cytoplasm"/>
    <property type="evidence" value="ECO:0007669"/>
    <property type="project" value="UniProtKB-SubCell"/>
</dbReference>
<dbReference type="GO" id="GO:0008766">
    <property type="term" value="F:UDP-N-acetylmuramoylalanyl-D-glutamyl-2,6-diaminopimelate-D-alanyl-D-alanine ligase activity"/>
    <property type="evidence" value="ECO:0007669"/>
    <property type="project" value="RHEA"/>
</dbReference>
<feature type="domain" description="Mur ligase C-terminal" evidence="13">
    <location>
        <begin position="313"/>
        <end position="432"/>
    </location>
</feature>
<feature type="domain" description="Mur ligase N-terminal catalytic" evidence="12">
    <location>
        <begin position="25"/>
        <end position="93"/>
    </location>
</feature>
<accession>A0A1Z4VUF7</accession>
<evidence type="ECO:0000256" key="8">
    <source>
        <dbReference type="ARBA" id="ARBA00023306"/>
    </source>
</evidence>
<keyword evidence="7 10" id="KW-0573">Peptidoglycan synthesis</keyword>
<organism evidence="15 16">
    <name type="scientific">Thiohalobacter thiocyanaticus</name>
    <dbReference type="NCBI Taxonomy" id="585455"/>
    <lineage>
        <taxon>Bacteria</taxon>
        <taxon>Pseudomonadati</taxon>
        <taxon>Pseudomonadota</taxon>
        <taxon>Gammaproteobacteria</taxon>
        <taxon>Thiohalobacterales</taxon>
        <taxon>Thiohalobacteraceae</taxon>
        <taxon>Thiohalobacter</taxon>
    </lineage>
</organism>
<keyword evidence="4 10" id="KW-0547">Nucleotide-binding</keyword>
<dbReference type="Gene3D" id="3.40.1390.10">
    <property type="entry name" value="MurE/MurF, N-terminal domain"/>
    <property type="match status" value="1"/>
</dbReference>
<evidence type="ECO:0000259" key="14">
    <source>
        <dbReference type="Pfam" id="PF08245"/>
    </source>
</evidence>
<evidence type="ECO:0000256" key="7">
    <source>
        <dbReference type="ARBA" id="ARBA00022984"/>
    </source>
</evidence>
<comment type="similarity">
    <text evidence="10">Belongs to the MurCDEF family. MurF subfamily.</text>
</comment>
<evidence type="ECO:0000259" key="12">
    <source>
        <dbReference type="Pfam" id="PF01225"/>
    </source>
</evidence>
<evidence type="ECO:0000256" key="9">
    <source>
        <dbReference type="ARBA" id="ARBA00023316"/>
    </source>
</evidence>
<keyword evidence="3 10" id="KW-0132">Cell division</keyword>
<dbReference type="SUPFAM" id="SSF63418">
    <property type="entry name" value="MurE/MurF N-terminal domain"/>
    <property type="match status" value="1"/>
</dbReference>
<dbReference type="NCBIfam" id="TIGR01143">
    <property type="entry name" value="murF"/>
    <property type="match status" value="1"/>
</dbReference>
<dbReference type="RefSeq" id="WP_231971519.1">
    <property type="nucleotide sequence ID" value="NZ_AP018052.1"/>
</dbReference>
<dbReference type="GO" id="GO:0005524">
    <property type="term" value="F:ATP binding"/>
    <property type="evidence" value="ECO:0007669"/>
    <property type="project" value="UniProtKB-UniRule"/>
</dbReference>
<dbReference type="Gene3D" id="3.40.1190.10">
    <property type="entry name" value="Mur-like, catalytic domain"/>
    <property type="match status" value="1"/>
</dbReference>
<dbReference type="GO" id="GO:0047480">
    <property type="term" value="F:UDP-N-acetylmuramoyl-tripeptide-D-alanyl-D-alanine ligase activity"/>
    <property type="evidence" value="ECO:0007669"/>
    <property type="project" value="UniProtKB-UniRule"/>
</dbReference>
<evidence type="ECO:0000259" key="13">
    <source>
        <dbReference type="Pfam" id="PF02875"/>
    </source>
</evidence>
<feature type="domain" description="Mur ligase central" evidence="14">
    <location>
        <begin position="105"/>
        <end position="291"/>
    </location>
</feature>
<evidence type="ECO:0000256" key="10">
    <source>
        <dbReference type="HAMAP-Rule" id="MF_02019"/>
    </source>
</evidence>
<dbReference type="AlphaFoldDB" id="A0A1Z4VUF7"/>
<dbReference type="PANTHER" id="PTHR43024:SF1">
    <property type="entry name" value="UDP-N-ACETYLMURAMOYL-TRIPEPTIDE--D-ALANYL-D-ALANINE LIGASE"/>
    <property type="match status" value="1"/>
</dbReference>
<comment type="catalytic activity">
    <reaction evidence="10 11">
        <text>D-alanyl-D-alanine + UDP-N-acetyl-alpha-D-muramoyl-L-alanyl-gamma-D-glutamyl-meso-2,6-diaminopimelate + ATP = UDP-N-acetyl-alpha-D-muramoyl-L-alanyl-gamma-D-glutamyl-meso-2,6-diaminopimeloyl-D-alanyl-D-alanine + ADP + phosphate + H(+)</text>
        <dbReference type="Rhea" id="RHEA:28374"/>
        <dbReference type="ChEBI" id="CHEBI:15378"/>
        <dbReference type="ChEBI" id="CHEBI:30616"/>
        <dbReference type="ChEBI" id="CHEBI:43474"/>
        <dbReference type="ChEBI" id="CHEBI:57822"/>
        <dbReference type="ChEBI" id="CHEBI:61386"/>
        <dbReference type="ChEBI" id="CHEBI:83905"/>
        <dbReference type="ChEBI" id="CHEBI:456216"/>
        <dbReference type="EC" id="6.3.2.10"/>
    </reaction>
</comment>
<dbReference type="HAMAP" id="MF_02019">
    <property type="entry name" value="MurF"/>
    <property type="match status" value="1"/>
</dbReference>
<dbReference type="InterPro" id="IPR013221">
    <property type="entry name" value="Mur_ligase_cen"/>
</dbReference>
<dbReference type="PANTHER" id="PTHR43024">
    <property type="entry name" value="UDP-N-ACETYLMURAMOYL-TRIPEPTIDE--D-ALANYL-D-ALANINE LIGASE"/>
    <property type="match status" value="1"/>
</dbReference>
<dbReference type="Pfam" id="PF08245">
    <property type="entry name" value="Mur_ligase_M"/>
    <property type="match status" value="1"/>
</dbReference>
<dbReference type="GO" id="GO:0071555">
    <property type="term" value="P:cell wall organization"/>
    <property type="evidence" value="ECO:0007669"/>
    <property type="project" value="UniProtKB-KW"/>
</dbReference>
<dbReference type="InterPro" id="IPR005863">
    <property type="entry name" value="UDP-N-AcMur_synth"/>
</dbReference>
<keyword evidence="2 10" id="KW-0436">Ligase</keyword>
<dbReference type="GO" id="GO:0008360">
    <property type="term" value="P:regulation of cell shape"/>
    <property type="evidence" value="ECO:0007669"/>
    <property type="project" value="UniProtKB-KW"/>
</dbReference>
<keyword evidence="8 10" id="KW-0131">Cell cycle</keyword>
<dbReference type="SUPFAM" id="SSF53623">
    <property type="entry name" value="MurD-like peptide ligases, catalytic domain"/>
    <property type="match status" value="1"/>
</dbReference>
<dbReference type="InterPro" id="IPR036615">
    <property type="entry name" value="Mur_ligase_C_dom_sf"/>
</dbReference>
<evidence type="ECO:0000256" key="11">
    <source>
        <dbReference type="RuleBase" id="RU004136"/>
    </source>
</evidence>
<dbReference type="GO" id="GO:0009252">
    <property type="term" value="P:peptidoglycan biosynthetic process"/>
    <property type="evidence" value="ECO:0007669"/>
    <property type="project" value="UniProtKB-UniRule"/>
</dbReference>
<dbReference type="KEGG" id="ttc:FOKN1_2672"/>
<dbReference type="GO" id="GO:0051301">
    <property type="term" value="P:cell division"/>
    <property type="evidence" value="ECO:0007669"/>
    <property type="project" value="UniProtKB-KW"/>
</dbReference>
<evidence type="ECO:0000256" key="4">
    <source>
        <dbReference type="ARBA" id="ARBA00022741"/>
    </source>
</evidence>
<reference evidence="15 16" key="1">
    <citation type="submission" date="2017-05" db="EMBL/GenBank/DDBJ databases">
        <title>Thiocyanate degradation by Thiohalobacter thiocyanaticus FOKN1.</title>
        <authorList>
            <person name="Oshiki M."/>
            <person name="Fukushima T."/>
            <person name="Kawano S."/>
            <person name="Nakagawa J."/>
        </authorList>
    </citation>
    <scope>NUCLEOTIDE SEQUENCE [LARGE SCALE GENOMIC DNA]</scope>
    <source>
        <strain evidence="15 16">FOKN1</strain>
    </source>
</reference>
<dbReference type="InterPro" id="IPR036565">
    <property type="entry name" value="Mur-like_cat_sf"/>
</dbReference>
<dbReference type="InterPro" id="IPR004101">
    <property type="entry name" value="Mur_ligase_C"/>
</dbReference>
<dbReference type="InterPro" id="IPR051046">
    <property type="entry name" value="MurCDEF_CellWall_CoF430Synth"/>
</dbReference>
<dbReference type="Gene3D" id="3.90.190.20">
    <property type="entry name" value="Mur ligase, C-terminal domain"/>
    <property type="match status" value="1"/>
</dbReference>
<evidence type="ECO:0000256" key="5">
    <source>
        <dbReference type="ARBA" id="ARBA00022840"/>
    </source>
</evidence>
<protein>
    <recommendedName>
        <fullName evidence="10 11">UDP-N-acetylmuramoyl-tripeptide--D-alanyl-D-alanine ligase</fullName>
        <ecNumber evidence="10 11">6.3.2.10</ecNumber>
    </recommendedName>
    <alternativeName>
        <fullName evidence="10">D-alanyl-D-alanine-adding enzyme</fullName>
    </alternativeName>
</protein>
<feature type="binding site" evidence="10">
    <location>
        <begin position="107"/>
        <end position="113"/>
    </location>
    <ligand>
        <name>ATP</name>
        <dbReference type="ChEBI" id="CHEBI:30616"/>
    </ligand>
</feature>
<dbReference type="Pfam" id="PF01225">
    <property type="entry name" value="Mur_ligase"/>
    <property type="match status" value="1"/>
</dbReference>
<dbReference type="Proteomes" id="UP000218765">
    <property type="component" value="Chromosome"/>
</dbReference>
<evidence type="ECO:0000256" key="3">
    <source>
        <dbReference type="ARBA" id="ARBA00022618"/>
    </source>
</evidence>
<name>A0A1Z4VUF7_9GAMM</name>
<keyword evidence="9 10" id="KW-0961">Cell wall biogenesis/degradation</keyword>
<keyword evidence="5 10" id="KW-0067">ATP-binding</keyword>
<evidence type="ECO:0000313" key="15">
    <source>
        <dbReference type="EMBL" id="BAZ95042.1"/>
    </source>
</evidence>
<evidence type="ECO:0000313" key="16">
    <source>
        <dbReference type="Proteomes" id="UP000218765"/>
    </source>
</evidence>
<comment type="subcellular location">
    <subcellularLocation>
        <location evidence="10 11">Cytoplasm</location>
    </subcellularLocation>
</comment>
<gene>
    <name evidence="10" type="primary">murF</name>
    <name evidence="15" type="ORF">FOKN1_2672</name>
</gene>
<dbReference type="EC" id="6.3.2.10" evidence="10 11"/>
<comment type="pathway">
    <text evidence="10 11">Cell wall biogenesis; peptidoglycan biosynthesis.</text>
</comment>
<dbReference type="SUPFAM" id="SSF53244">
    <property type="entry name" value="MurD-like peptide ligases, peptide-binding domain"/>
    <property type="match status" value="1"/>
</dbReference>
<dbReference type="EMBL" id="AP018052">
    <property type="protein sequence ID" value="BAZ95042.1"/>
    <property type="molecule type" value="Genomic_DNA"/>
</dbReference>
<evidence type="ECO:0000256" key="6">
    <source>
        <dbReference type="ARBA" id="ARBA00022960"/>
    </source>
</evidence>
<dbReference type="Pfam" id="PF02875">
    <property type="entry name" value="Mur_ligase_C"/>
    <property type="match status" value="1"/>
</dbReference>
<dbReference type="InterPro" id="IPR035911">
    <property type="entry name" value="MurE/MurF_N"/>
</dbReference>
<dbReference type="InterPro" id="IPR000713">
    <property type="entry name" value="Mur_ligase_N"/>
</dbReference>
<proteinExistence type="inferred from homology"/>
<keyword evidence="6 10" id="KW-0133">Cell shape</keyword>
<sequence length="455" mass="47460">MIAMALSEAAQVVRGRLQGADTRFAGLSTDSRGLERGNLFVALAGERFDGHDYLDQAAAGGAAGALVSTAVTELLPCIRVTDTRLALGGLAAAWRARFDIPLVAVTGSNGKTTVKEMLAAILGMEHQVLATRGNLNNDIGVPLTLGRLDAAHTAAVIEMGANHPGEIAYLTGLARPTVALITNAGPAHLEGFGSLEGVARAKAEIYDRLGPEGLAVVNRDDAFADYWLMRLQGRRIMTFGLEMQADVSAEVSPHESGQRLVLRTPAGSIEVELALPGRHNAMNALAAVAAALGAGASLAAVQSGLQSLRPVGGRLQIHRCADDIGVIDDTYNANPGSVQAALAVLGQLSGERWLVLGDMGELGGESRQLHRDIGARAAAAGCDRLFTLGGDAVAAAEAFTGPAAHFDDFESLQSALEAQLHPGVQVLVKGSRSMRMERVVQALLVRLQPRPGGRH</sequence>
<keyword evidence="1 10" id="KW-0963">Cytoplasm</keyword>
<dbReference type="UniPathway" id="UPA00219"/>
<evidence type="ECO:0000256" key="2">
    <source>
        <dbReference type="ARBA" id="ARBA00022598"/>
    </source>
</evidence>
<keyword evidence="16" id="KW-1185">Reference proteome</keyword>